<dbReference type="InterPro" id="IPR014158">
    <property type="entry name" value="T4SS_VirB5"/>
</dbReference>
<evidence type="ECO:0000313" key="2">
    <source>
        <dbReference type="EMBL" id="NBZ89208.1"/>
    </source>
</evidence>
<dbReference type="EMBL" id="JAABNR010000019">
    <property type="protein sequence ID" value="NBZ89208.1"/>
    <property type="molecule type" value="Genomic_DNA"/>
</dbReference>
<reference evidence="2" key="1">
    <citation type="submission" date="2020-01" db="EMBL/GenBank/DDBJ databases">
        <authorList>
            <person name="Chen W.-M."/>
        </authorList>
    </citation>
    <scope>NUCLEOTIDE SEQUENCE</scope>
    <source>
        <strain evidence="2">CYK-10</strain>
    </source>
</reference>
<name>A0AAE5BXD1_9RHOB</name>
<dbReference type="SUPFAM" id="SSF101082">
    <property type="entry name" value="Typo IV secretion system protein TraC"/>
    <property type="match status" value="1"/>
</dbReference>
<dbReference type="Proteomes" id="UP001193501">
    <property type="component" value="Unassembled WGS sequence"/>
</dbReference>
<dbReference type="AlphaFoldDB" id="A0AAE5BXD1"/>
<dbReference type="Pfam" id="PF07996">
    <property type="entry name" value="T4SS"/>
    <property type="match status" value="1"/>
</dbReference>
<gene>
    <name evidence="2" type="ORF">GV832_16585</name>
</gene>
<dbReference type="Gene3D" id="1.20.58.430">
    <property type="entry name" value="Type IV secretion system, VirB5-domain"/>
    <property type="match status" value="1"/>
</dbReference>
<evidence type="ECO:0000256" key="1">
    <source>
        <dbReference type="SAM" id="SignalP"/>
    </source>
</evidence>
<keyword evidence="1" id="KW-0732">Signal</keyword>
<protein>
    <recommendedName>
        <fullName evidence="4">Type IV secretion system protein VirB5</fullName>
    </recommendedName>
</protein>
<sequence length="268" mass="28133">MIPHSVRGIGPLLLPFVFAAGFSVSAVQAQGVPTVDVTNIAKLGEMIAQAKLQVKELITSNLKLDDQILKQVQQITTLKAQLDALKNGLTLDALGIPDLATFFKDIMPDVADLTGGLLAAKDGHYELMTTSGKVGDQSAKDFVAEFFGSAGLDVATVDTLAKSEDEGAARIGTQANTAAFLSAAAESSSARASESLERVHDLVQEIPDTEGLKEAVDLNTRVTAELSIALANIWSTESVQLMGMGEAGVMDAATAAEEEKFIKVTGEK</sequence>
<keyword evidence="3" id="KW-1185">Reference proteome</keyword>
<feature type="chain" id="PRO_5041926913" description="Type IV secretion system protein VirB5" evidence="1">
    <location>
        <begin position="30"/>
        <end position="268"/>
    </location>
</feature>
<evidence type="ECO:0000313" key="3">
    <source>
        <dbReference type="Proteomes" id="UP001193501"/>
    </source>
</evidence>
<proteinExistence type="predicted"/>
<dbReference type="InterPro" id="IPR023220">
    <property type="entry name" value="T4SS_VirB5-domain"/>
</dbReference>
<evidence type="ECO:0008006" key="4">
    <source>
        <dbReference type="Google" id="ProtNLM"/>
    </source>
</evidence>
<dbReference type="RefSeq" id="WP_168776011.1">
    <property type="nucleotide sequence ID" value="NZ_JAABNR010000019.1"/>
</dbReference>
<feature type="signal peptide" evidence="1">
    <location>
        <begin position="1"/>
        <end position="29"/>
    </location>
</feature>
<accession>A0AAE5BXD1</accession>
<comment type="caution">
    <text evidence="2">The sequence shown here is derived from an EMBL/GenBank/DDBJ whole genome shotgun (WGS) entry which is preliminary data.</text>
</comment>
<organism evidence="2 3">
    <name type="scientific">Stagnihabitans tardus</name>
    <dbReference type="NCBI Taxonomy" id="2699202"/>
    <lineage>
        <taxon>Bacteria</taxon>
        <taxon>Pseudomonadati</taxon>
        <taxon>Pseudomonadota</taxon>
        <taxon>Alphaproteobacteria</taxon>
        <taxon>Rhodobacterales</taxon>
        <taxon>Paracoccaceae</taxon>
        <taxon>Stagnihabitans</taxon>
    </lineage>
</organism>